<reference evidence="2" key="1">
    <citation type="submission" date="2018-05" db="EMBL/GenBank/DDBJ databases">
        <authorList>
            <person name="Lanie J.A."/>
            <person name="Ng W.-L."/>
            <person name="Kazmierczak K.M."/>
            <person name="Andrzejewski T.M."/>
            <person name="Davidsen T.M."/>
            <person name="Wayne K.J."/>
            <person name="Tettelin H."/>
            <person name="Glass J.I."/>
            <person name="Rusch D."/>
            <person name="Podicherti R."/>
            <person name="Tsui H.-C.T."/>
            <person name="Winkler M.E."/>
        </authorList>
    </citation>
    <scope>NUCLEOTIDE SEQUENCE</scope>
</reference>
<name>A0A382BH98_9ZZZZ</name>
<feature type="domain" description="Gene product 88" evidence="1">
    <location>
        <begin position="15"/>
        <end position="238"/>
    </location>
</feature>
<accession>A0A382BH98</accession>
<protein>
    <recommendedName>
        <fullName evidence="1">Gene product 88 domain-containing protein</fullName>
    </recommendedName>
</protein>
<dbReference type="AlphaFoldDB" id="A0A382BH98"/>
<organism evidence="2">
    <name type="scientific">marine metagenome</name>
    <dbReference type="NCBI Taxonomy" id="408172"/>
    <lineage>
        <taxon>unclassified sequences</taxon>
        <taxon>metagenomes</taxon>
        <taxon>ecological metagenomes</taxon>
    </lineage>
</organism>
<dbReference type="EMBL" id="UINC01029819">
    <property type="protein sequence ID" value="SVB13198.1"/>
    <property type="molecule type" value="Genomic_DNA"/>
</dbReference>
<evidence type="ECO:0000313" key="2">
    <source>
        <dbReference type="EMBL" id="SVB13198.1"/>
    </source>
</evidence>
<dbReference type="Pfam" id="PF17338">
    <property type="entry name" value="GP88"/>
    <property type="match status" value="1"/>
</dbReference>
<sequence>MLKYSPANAKTEALKQSDELKPFLAGKRKIYSLDLLSGYSCPFAKACLSKAVADENGKRKIQDGKNNEFRCFSASQEVQYNGVYNLRKHNFDLLRGKHLNDMIALLNRSMPKNLGICRIHVAGDFFNSDYMFAWINLAMMHTDRLFYAYTKSLAYWRKHHEYIDQLDNFVLTASYGGSMDQLIEEKQLRSAKVVFSESEAADLDLAIDHDDSHAARPSMSGQDFALLIHGTQPKGTEAAEALKALKGKGSYSRNKKPELTYGEGVV</sequence>
<evidence type="ECO:0000259" key="1">
    <source>
        <dbReference type="Pfam" id="PF17338"/>
    </source>
</evidence>
<gene>
    <name evidence="2" type="ORF">METZ01_LOCUS166052</name>
</gene>
<dbReference type="InterPro" id="IPR020290">
    <property type="entry name" value="Gp88"/>
</dbReference>
<proteinExistence type="predicted"/>